<dbReference type="Pfam" id="PF09273">
    <property type="entry name" value="Rubis-subs-bind"/>
    <property type="match status" value="1"/>
</dbReference>
<dbReference type="EC" id="2.1.1.85" evidence="4"/>
<evidence type="ECO:0000313" key="6">
    <source>
        <dbReference type="EMBL" id="CAH2041355.1"/>
    </source>
</evidence>
<dbReference type="SUPFAM" id="SSF81822">
    <property type="entry name" value="RuBisCo LSMT C-terminal, substrate-binding domain"/>
    <property type="match status" value="1"/>
</dbReference>
<dbReference type="InterPro" id="IPR015353">
    <property type="entry name" value="Rubisco_LSMT_subst-bd"/>
</dbReference>
<keyword evidence="2 4" id="KW-0808">Transferase</keyword>
<comment type="catalytic activity">
    <reaction evidence="4">
        <text>L-histidyl-[protein] + S-adenosyl-L-methionine = N(tele)-methyl-L-histidyl-[protein] + S-adenosyl-L-homocysteine + H(+)</text>
        <dbReference type="Rhea" id="RHEA:19369"/>
        <dbReference type="Rhea" id="RHEA-COMP:9745"/>
        <dbReference type="Rhea" id="RHEA-COMP:11600"/>
        <dbReference type="ChEBI" id="CHEBI:15378"/>
        <dbReference type="ChEBI" id="CHEBI:16367"/>
        <dbReference type="ChEBI" id="CHEBI:29979"/>
        <dbReference type="ChEBI" id="CHEBI:57856"/>
        <dbReference type="ChEBI" id="CHEBI:59789"/>
        <dbReference type="EC" id="2.1.1.85"/>
    </reaction>
</comment>
<dbReference type="EMBL" id="OW152825">
    <property type="protein sequence ID" value="CAH2041355.1"/>
    <property type="molecule type" value="Genomic_DNA"/>
</dbReference>
<name>A0ABN8HWZ1_9NEOP</name>
<dbReference type="InterPro" id="IPR050600">
    <property type="entry name" value="SETD3_SETD6_MTase"/>
</dbReference>
<dbReference type="Proteomes" id="UP000837857">
    <property type="component" value="Chromosome 13"/>
</dbReference>
<gene>
    <name evidence="6" type="ORF">IPOD504_LOCUS3108</name>
</gene>
<dbReference type="InterPro" id="IPR046341">
    <property type="entry name" value="SET_dom_sf"/>
</dbReference>
<keyword evidence="7" id="KW-1185">Reference proteome</keyword>
<protein>
    <recommendedName>
        <fullName evidence="4">protein-histidine N-methyltransferase</fullName>
        <ecNumber evidence="4">2.1.1.85</ecNumber>
    </recommendedName>
</protein>
<keyword evidence="3 4" id="KW-0949">S-adenosyl-L-methionine</keyword>
<reference evidence="6" key="1">
    <citation type="submission" date="2022-03" db="EMBL/GenBank/DDBJ databases">
        <authorList>
            <person name="Martin H S."/>
        </authorList>
    </citation>
    <scope>NUCLEOTIDE SEQUENCE</scope>
</reference>
<feature type="non-terminal residue" evidence="6">
    <location>
        <position position="1"/>
    </location>
</feature>
<evidence type="ECO:0000256" key="2">
    <source>
        <dbReference type="ARBA" id="ARBA00022679"/>
    </source>
</evidence>
<dbReference type="Gene3D" id="3.90.1420.10">
    <property type="entry name" value="Rubisco LSMT, substrate-binding domain"/>
    <property type="match status" value="1"/>
</dbReference>
<dbReference type="InterPro" id="IPR025785">
    <property type="entry name" value="SETD3"/>
</dbReference>
<dbReference type="PANTHER" id="PTHR13271">
    <property type="entry name" value="UNCHARACTERIZED PUTATIVE METHYLTRANSFERASE"/>
    <property type="match status" value="1"/>
</dbReference>
<dbReference type="PANTHER" id="PTHR13271:SF47">
    <property type="entry name" value="ACTIN-HISTIDINE N-METHYLTRANSFERASE"/>
    <property type="match status" value="1"/>
</dbReference>
<organism evidence="6 7">
    <name type="scientific">Iphiclides podalirius</name>
    <name type="common">scarce swallowtail</name>
    <dbReference type="NCBI Taxonomy" id="110791"/>
    <lineage>
        <taxon>Eukaryota</taxon>
        <taxon>Metazoa</taxon>
        <taxon>Ecdysozoa</taxon>
        <taxon>Arthropoda</taxon>
        <taxon>Hexapoda</taxon>
        <taxon>Insecta</taxon>
        <taxon>Pterygota</taxon>
        <taxon>Neoptera</taxon>
        <taxon>Endopterygota</taxon>
        <taxon>Lepidoptera</taxon>
        <taxon>Glossata</taxon>
        <taxon>Ditrysia</taxon>
        <taxon>Papilionoidea</taxon>
        <taxon>Papilionidae</taxon>
        <taxon>Papilioninae</taxon>
        <taxon>Iphiclides</taxon>
    </lineage>
</organism>
<dbReference type="PROSITE" id="PS51565">
    <property type="entry name" value="SAM_MT85_SETD3"/>
    <property type="match status" value="1"/>
</dbReference>
<evidence type="ECO:0000256" key="1">
    <source>
        <dbReference type="ARBA" id="ARBA00022603"/>
    </source>
</evidence>
<evidence type="ECO:0000256" key="4">
    <source>
        <dbReference type="PROSITE-ProRule" id="PRU00898"/>
    </source>
</evidence>
<comment type="similarity">
    <text evidence="4">Belongs to the class V-like SAM-binding methyltransferase superfamily. SETD3 actin-histidine methyltransferase family.</text>
</comment>
<dbReference type="InterPro" id="IPR036464">
    <property type="entry name" value="Rubisco_LSMT_subst-bd_sf"/>
</dbReference>
<keyword evidence="1 4" id="KW-0489">Methyltransferase</keyword>
<evidence type="ECO:0000259" key="5">
    <source>
        <dbReference type="Pfam" id="PF09273"/>
    </source>
</evidence>
<proteinExistence type="inferred from homology"/>
<dbReference type="Gene3D" id="3.90.1410.10">
    <property type="entry name" value="set domain protein methyltransferase, domain 1"/>
    <property type="match status" value="1"/>
</dbReference>
<sequence length="236" mass="26816">MTRQNNIQLADSATTAFIPLWDMCNHEHGKITTDFNKEKNRGECYALRDFKAGEQIFIFYGSRSNADLFLHNGFVYPNNQHDSLSLALGISSGDPAREVRLSLLSKLGLAGVTHFSLYKSEPPMSPELMAFIRIFTMNQEELTKWSNQSIPGDLVSWESPSAEAVGPDLDRRAYQYLITRCKLIRASYKMDPEESPPDTVHRKNIKQLKECEVQILDGAIKYLEKVLEKLPTTNEV</sequence>
<evidence type="ECO:0000256" key="3">
    <source>
        <dbReference type="ARBA" id="ARBA00022691"/>
    </source>
</evidence>
<dbReference type="SUPFAM" id="SSF82199">
    <property type="entry name" value="SET domain"/>
    <property type="match status" value="1"/>
</dbReference>
<evidence type="ECO:0000313" key="7">
    <source>
        <dbReference type="Proteomes" id="UP000837857"/>
    </source>
</evidence>
<accession>A0ABN8HWZ1</accession>
<feature type="domain" description="Rubisco LSMT substrate-binding" evidence="5">
    <location>
        <begin position="93"/>
        <end position="194"/>
    </location>
</feature>